<dbReference type="PROSITE" id="PS50002">
    <property type="entry name" value="SH3"/>
    <property type="match status" value="1"/>
</dbReference>
<dbReference type="HOGENOM" id="CLU_474920_0_0_1"/>
<dbReference type="InterPro" id="IPR036028">
    <property type="entry name" value="SH3-like_dom_sf"/>
</dbReference>
<name>W6MR93_9ASCO</name>
<dbReference type="PANTHER" id="PTHR47775:SF1">
    <property type="entry name" value="BUD SITE SELECTION PROTEIN 14"/>
    <property type="match status" value="1"/>
</dbReference>
<feature type="region of interest" description="Disordered" evidence="3">
    <location>
        <begin position="1"/>
        <end position="26"/>
    </location>
</feature>
<sequence length="574" mass="64620">MDETRWLSPGRREFSSDSDRYSTTSSVVVNKTKEGIEPVLLKGSVKTLDVDKLLEDAALRHDNRSSDEDEDVNDDFQEESALDSFLSSMGPSPPSSPPRNLDPGKLYALLNFSGPDAGHIELTKDDPVELLNDEDSYWWLVRKLNSNESQDDVIGFAPAEILETYEERLARLNCWKNENLERNLKENPSFPIEKEEGEPDVAPEPITPSGSIKRKSSLRKSRRSLLNSTPKNVSFAEKFETEDEKSEVFSEAYSDCVPLQIQKRGKRLGFKNMENFTEEDDDDDDYEPEVSRLSQYSHEDNDETIVATSDQERDDIPSDMHFTEDEDEDEDQGNIDQYEAPRIFRARKAWDLNRRPSVGSLESDASDLVPRFEKSSIFMAPNARFKTATQESIGSYSPDSSECSPETTPPMNTFQTRQMKSMRIKEDKLRDIQKRAQIPLSGRTLDIASTFGETSIVTTPCSDEDDTNDSDAKECSIISNTASSSSSLPMNSSTPATSSSFVTPSVDDYAKPEPIREGDIIPKEYTSSSGESETTLPCIKQSQPDSLHPTTARIFNPVFSQLDELEKMLRELLE</sequence>
<dbReference type="GO" id="GO:0015630">
    <property type="term" value="C:microtubule cytoskeleton"/>
    <property type="evidence" value="ECO:0007669"/>
    <property type="project" value="TreeGrafter"/>
</dbReference>
<feature type="compositionally biased region" description="Low complexity" evidence="3">
    <location>
        <begin position="524"/>
        <end position="535"/>
    </location>
</feature>
<feature type="region of interest" description="Disordered" evidence="3">
    <location>
        <begin position="389"/>
        <end position="413"/>
    </location>
</feature>
<dbReference type="STRING" id="1382522.W6MR93"/>
<dbReference type="AlphaFoldDB" id="W6MR93"/>
<dbReference type="PANTHER" id="PTHR47775">
    <property type="entry name" value="BUD SITE SELECTION PROTEIN 14"/>
    <property type="match status" value="1"/>
</dbReference>
<dbReference type="InterPro" id="IPR001452">
    <property type="entry name" value="SH3_domain"/>
</dbReference>
<feature type="compositionally biased region" description="Basic and acidic residues" evidence="3">
    <location>
        <begin position="310"/>
        <end position="323"/>
    </location>
</feature>
<reference evidence="5" key="1">
    <citation type="submission" date="2013-12" db="EMBL/GenBank/DDBJ databases">
        <authorList>
            <person name="Genoscope - CEA"/>
        </authorList>
    </citation>
    <scope>NUCLEOTIDE SEQUENCE</scope>
    <source>
        <strain evidence="5">CBS 1993</strain>
    </source>
</reference>
<feature type="region of interest" description="Disordered" evidence="3">
    <location>
        <begin position="57"/>
        <end position="103"/>
    </location>
</feature>
<dbReference type="GeneID" id="34522261"/>
<dbReference type="InterPro" id="IPR053039">
    <property type="entry name" value="Polarity_Bud-Selection_Reg"/>
</dbReference>
<feature type="compositionally biased region" description="Acidic residues" evidence="3">
    <location>
        <begin position="276"/>
        <end position="288"/>
    </location>
</feature>
<dbReference type="SUPFAM" id="SSF50044">
    <property type="entry name" value="SH3-domain"/>
    <property type="match status" value="1"/>
</dbReference>
<dbReference type="SMART" id="SM00326">
    <property type="entry name" value="SH3"/>
    <property type="match status" value="1"/>
</dbReference>
<feature type="region of interest" description="Disordered" evidence="3">
    <location>
        <begin position="482"/>
        <end position="548"/>
    </location>
</feature>
<dbReference type="RefSeq" id="XP_022460873.1">
    <property type="nucleotide sequence ID" value="XM_022605997.1"/>
</dbReference>
<feature type="compositionally biased region" description="Basic and acidic residues" evidence="3">
    <location>
        <begin position="508"/>
        <end position="522"/>
    </location>
</feature>
<evidence type="ECO:0000313" key="5">
    <source>
        <dbReference type="EMBL" id="CDK28883.1"/>
    </source>
</evidence>
<feature type="region of interest" description="Disordered" evidence="3">
    <location>
        <begin position="186"/>
        <end position="226"/>
    </location>
</feature>
<dbReference type="Pfam" id="PF00018">
    <property type="entry name" value="SH3_1"/>
    <property type="match status" value="1"/>
</dbReference>
<feature type="compositionally biased region" description="Basic and acidic residues" evidence="3">
    <location>
        <begin position="10"/>
        <end position="20"/>
    </location>
</feature>
<gene>
    <name evidence="5" type="ORF">KUCA_T00004868001</name>
</gene>
<dbReference type="OrthoDB" id="196165at2759"/>
<proteinExistence type="predicted"/>
<feature type="compositionally biased region" description="Basic residues" evidence="3">
    <location>
        <begin position="212"/>
        <end position="223"/>
    </location>
</feature>
<feature type="region of interest" description="Disordered" evidence="3">
    <location>
        <begin position="276"/>
        <end position="340"/>
    </location>
</feature>
<evidence type="ECO:0000256" key="1">
    <source>
        <dbReference type="ARBA" id="ARBA00022443"/>
    </source>
</evidence>
<keyword evidence="6" id="KW-1185">Reference proteome</keyword>
<feature type="compositionally biased region" description="Basic and acidic residues" evidence="3">
    <location>
        <begin position="57"/>
        <end position="66"/>
    </location>
</feature>
<organism evidence="5 6">
    <name type="scientific">Kuraishia capsulata CBS 1993</name>
    <dbReference type="NCBI Taxonomy" id="1382522"/>
    <lineage>
        <taxon>Eukaryota</taxon>
        <taxon>Fungi</taxon>
        <taxon>Dikarya</taxon>
        <taxon>Ascomycota</taxon>
        <taxon>Saccharomycotina</taxon>
        <taxon>Pichiomycetes</taxon>
        <taxon>Pichiales</taxon>
        <taxon>Pichiaceae</taxon>
        <taxon>Kuraishia</taxon>
    </lineage>
</organism>
<reference evidence="5" key="2">
    <citation type="submission" date="2014-02" db="EMBL/GenBank/DDBJ databases">
        <title>Complete DNA sequence of /Kuraishia capsulata/ illustrates novel genomic features among budding yeasts (/Saccharomycotina/).</title>
        <authorList>
            <person name="Morales L."/>
            <person name="Noel B."/>
            <person name="Porcel B."/>
            <person name="Marcet-Houben M."/>
            <person name="Hullo M-F."/>
            <person name="Sacerdot C."/>
            <person name="Tekaia F."/>
            <person name="Leh-Louis V."/>
            <person name="Despons L."/>
            <person name="Khanna V."/>
            <person name="Aury J-M."/>
            <person name="Barbe V."/>
            <person name="Couloux A."/>
            <person name="Labadie K."/>
            <person name="Pelletier E."/>
            <person name="Souciet J-L."/>
            <person name="Boekhout T."/>
            <person name="Gabaldon T."/>
            <person name="Wincker P."/>
            <person name="Dujon B."/>
        </authorList>
    </citation>
    <scope>NUCLEOTIDE SEQUENCE</scope>
    <source>
        <strain evidence="5">CBS 1993</strain>
    </source>
</reference>
<accession>W6MR93</accession>
<protein>
    <recommendedName>
        <fullName evidence="4">SH3 domain-containing protein</fullName>
    </recommendedName>
</protein>
<evidence type="ECO:0000259" key="4">
    <source>
        <dbReference type="PROSITE" id="PS50002"/>
    </source>
</evidence>
<feature type="domain" description="SH3" evidence="4">
    <location>
        <begin position="101"/>
        <end position="167"/>
    </location>
</feature>
<dbReference type="Proteomes" id="UP000019384">
    <property type="component" value="Unassembled WGS sequence"/>
</dbReference>
<dbReference type="GO" id="GO:0008104">
    <property type="term" value="P:intracellular protein localization"/>
    <property type="evidence" value="ECO:0007669"/>
    <property type="project" value="TreeGrafter"/>
</dbReference>
<dbReference type="Gene3D" id="2.30.30.40">
    <property type="entry name" value="SH3 Domains"/>
    <property type="match status" value="1"/>
</dbReference>
<evidence type="ECO:0000313" key="6">
    <source>
        <dbReference type="Proteomes" id="UP000019384"/>
    </source>
</evidence>
<feature type="compositionally biased region" description="Low complexity" evidence="3">
    <location>
        <begin position="482"/>
        <end position="496"/>
    </location>
</feature>
<dbReference type="GO" id="GO:0030950">
    <property type="term" value="P:establishment or maintenance of actin cytoskeleton polarity"/>
    <property type="evidence" value="ECO:0007669"/>
    <property type="project" value="TreeGrafter"/>
</dbReference>
<evidence type="ECO:0000256" key="3">
    <source>
        <dbReference type="SAM" id="MobiDB-lite"/>
    </source>
</evidence>
<dbReference type="GO" id="GO:0051286">
    <property type="term" value="C:cell tip"/>
    <property type="evidence" value="ECO:0007669"/>
    <property type="project" value="TreeGrafter"/>
</dbReference>
<feature type="compositionally biased region" description="Acidic residues" evidence="3">
    <location>
        <begin position="324"/>
        <end position="333"/>
    </location>
</feature>
<evidence type="ECO:0000256" key="2">
    <source>
        <dbReference type="PROSITE-ProRule" id="PRU00192"/>
    </source>
</evidence>
<feature type="compositionally biased region" description="Acidic residues" evidence="3">
    <location>
        <begin position="67"/>
        <end position="81"/>
    </location>
</feature>
<keyword evidence="1 2" id="KW-0728">SH3 domain</keyword>
<dbReference type="EMBL" id="HG793130">
    <property type="protein sequence ID" value="CDK28883.1"/>
    <property type="molecule type" value="Genomic_DNA"/>
</dbReference>